<accession>A0A068U874</accession>
<dbReference type="CDD" id="cd00371">
    <property type="entry name" value="HMA"/>
    <property type="match status" value="1"/>
</dbReference>
<comment type="subcellular location">
    <subcellularLocation>
        <location evidence="1">Membrane</location>
        <topology evidence="1">Peripheral membrane protein</topology>
    </subcellularLocation>
</comment>
<evidence type="ECO:0000313" key="3">
    <source>
        <dbReference type="EMBL" id="CDP04522.1"/>
    </source>
</evidence>
<dbReference type="GO" id="GO:0016020">
    <property type="term" value="C:membrane"/>
    <property type="evidence" value="ECO:0007669"/>
    <property type="project" value="UniProtKB-SubCell"/>
</dbReference>
<dbReference type="STRING" id="49390.A0A068U874"/>
<keyword evidence="4" id="KW-1185">Reference proteome</keyword>
<evidence type="ECO:0000313" key="4">
    <source>
        <dbReference type="Proteomes" id="UP000295252"/>
    </source>
</evidence>
<dbReference type="GO" id="GO:0046872">
    <property type="term" value="F:metal ion binding"/>
    <property type="evidence" value="ECO:0007669"/>
    <property type="project" value="InterPro"/>
</dbReference>
<proteinExistence type="predicted"/>
<dbReference type="AlphaFoldDB" id="A0A068U874"/>
<dbReference type="InParanoid" id="A0A068U874"/>
<name>A0A068U874_COFCA</name>
<protein>
    <recommendedName>
        <fullName evidence="5">HMA domain-containing protein</fullName>
    </recommendedName>
</protein>
<dbReference type="SUPFAM" id="SSF55008">
    <property type="entry name" value="HMA, heavy metal-associated domain"/>
    <property type="match status" value="1"/>
</dbReference>
<feature type="region of interest" description="Disordered" evidence="2">
    <location>
        <begin position="1"/>
        <end position="46"/>
    </location>
</feature>
<sequence length="197" mass="23099">MGLSELDDIGEEKKEKANKEEEKKQILGNKEDTSKKEEEGDKKEEKKEEEVQEIVLKVDMHCEACARKVTRALKGFQVYLFSRFNLFISRIFRYRSMCSVMVKLILFHRTFSTKFTFHRTFSTDCFSERCNHNTKLETQVSLNSINTTIKTTTLEIFKTDLIRISANMAGIDLHYNLVTFPGFHSVRKIKFKNQHNP</sequence>
<dbReference type="InterPro" id="IPR006121">
    <property type="entry name" value="HMA_dom"/>
</dbReference>
<organism evidence="3 4">
    <name type="scientific">Coffea canephora</name>
    <name type="common">Robusta coffee</name>
    <dbReference type="NCBI Taxonomy" id="49390"/>
    <lineage>
        <taxon>Eukaryota</taxon>
        <taxon>Viridiplantae</taxon>
        <taxon>Streptophyta</taxon>
        <taxon>Embryophyta</taxon>
        <taxon>Tracheophyta</taxon>
        <taxon>Spermatophyta</taxon>
        <taxon>Magnoliopsida</taxon>
        <taxon>eudicotyledons</taxon>
        <taxon>Gunneridae</taxon>
        <taxon>Pentapetalae</taxon>
        <taxon>asterids</taxon>
        <taxon>lamiids</taxon>
        <taxon>Gentianales</taxon>
        <taxon>Rubiaceae</taxon>
        <taxon>Ixoroideae</taxon>
        <taxon>Gardenieae complex</taxon>
        <taxon>Bertiereae - Coffeeae clade</taxon>
        <taxon>Coffeeae</taxon>
        <taxon>Coffea</taxon>
    </lineage>
</organism>
<dbReference type="EMBL" id="HG739096">
    <property type="protein sequence ID" value="CDP04522.1"/>
    <property type="molecule type" value="Genomic_DNA"/>
</dbReference>
<dbReference type="Gramene" id="CDP04522">
    <property type="protein sequence ID" value="CDP04522"/>
    <property type="gene ID" value="GSCOC_T00017947001"/>
</dbReference>
<evidence type="ECO:0000256" key="1">
    <source>
        <dbReference type="ARBA" id="ARBA00004170"/>
    </source>
</evidence>
<feature type="compositionally biased region" description="Acidic residues" evidence="2">
    <location>
        <begin position="1"/>
        <end position="10"/>
    </location>
</feature>
<dbReference type="Gene3D" id="3.30.70.100">
    <property type="match status" value="1"/>
</dbReference>
<evidence type="ECO:0008006" key="5">
    <source>
        <dbReference type="Google" id="ProtNLM"/>
    </source>
</evidence>
<feature type="compositionally biased region" description="Basic and acidic residues" evidence="2">
    <location>
        <begin position="11"/>
        <end position="46"/>
    </location>
</feature>
<dbReference type="GO" id="GO:0009626">
    <property type="term" value="P:plant-type hypersensitive response"/>
    <property type="evidence" value="ECO:0007669"/>
    <property type="project" value="UniProtKB-KW"/>
</dbReference>
<reference evidence="4" key="1">
    <citation type="journal article" date="2014" name="Science">
        <title>The coffee genome provides insight into the convergent evolution of caffeine biosynthesis.</title>
        <authorList>
            <person name="Denoeud F."/>
            <person name="Carretero-Paulet L."/>
            <person name="Dereeper A."/>
            <person name="Droc G."/>
            <person name="Guyot R."/>
            <person name="Pietrella M."/>
            <person name="Zheng C."/>
            <person name="Alberti A."/>
            <person name="Anthony F."/>
            <person name="Aprea G."/>
            <person name="Aury J.M."/>
            <person name="Bento P."/>
            <person name="Bernard M."/>
            <person name="Bocs S."/>
            <person name="Campa C."/>
            <person name="Cenci A."/>
            <person name="Combes M.C."/>
            <person name="Crouzillat D."/>
            <person name="Da Silva C."/>
            <person name="Daddiego L."/>
            <person name="De Bellis F."/>
            <person name="Dussert S."/>
            <person name="Garsmeur O."/>
            <person name="Gayraud T."/>
            <person name="Guignon V."/>
            <person name="Jahn K."/>
            <person name="Jamilloux V."/>
            <person name="Joet T."/>
            <person name="Labadie K."/>
            <person name="Lan T."/>
            <person name="Leclercq J."/>
            <person name="Lepelley M."/>
            <person name="Leroy T."/>
            <person name="Li L.T."/>
            <person name="Librado P."/>
            <person name="Lopez L."/>
            <person name="Munoz A."/>
            <person name="Noel B."/>
            <person name="Pallavicini A."/>
            <person name="Perrotta G."/>
            <person name="Poncet V."/>
            <person name="Pot D."/>
            <person name="Priyono X."/>
            <person name="Rigoreau M."/>
            <person name="Rouard M."/>
            <person name="Rozas J."/>
            <person name="Tranchant-Dubreuil C."/>
            <person name="VanBuren R."/>
            <person name="Zhang Q."/>
            <person name="Andrade A.C."/>
            <person name="Argout X."/>
            <person name="Bertrand B."/>
            <person name="de Kochko A."/>
            <person name="Graziosi G."/>
            <person name="Henry R.J."/>
            <person name="Jayarama X."/>
            <person name="Ming R."/>
            <person name="Nagai C."/>
            <person name="Rounsley S."/>
            <person name="Sankoff D."/>
            <person name="Giuliano G."/>
            <person name="Albert V.A."/>
            <person name="Wincker P."/>
            <person name="Lashermes P."/>
        </authorList>
    </citation>
    <scope>NUCLEOTIDE SEQUENCE [LARGE SCALE GENOMIC DNA]</scope>
    <source>
        <strain evidence="4">cv. DH200-94</strain>
    </source>
</reference>
<dbReference type="Proteomes" id="UP000295252">
    <property type="component" value="Chromosome XI"/>
</dbReference>
<dbReference type="InterPro" id="IPR036163">
    <property type="entry name" value="HMA_dom_sf"/>
</dbReference>
<gene>
    <name evidence="3" type="ORF">GSCOC_T00017947001</name>
</gene>
<evidence type="ECO:0000256" key="2">
    <source>
        <dbReference type="SAM" id="MobiDB-lite"/>
    </source>
</evidence>